<dbReference type="Proteomes" id="UP000075714">
    <property type="component" value="Unassembled WGS sequence"/>
</dbReference>
<dbReference type="PANTHER" id="PTHR31540">
    <property type="entry name" value="CENTROSOMAL PROTEIN OF 131 KDA"/>
    <property type="match status" value="1"/>
</dbReference>
<feature type="compositionally biased region" description="Gly residues" evidence="2">
    <location>
        <begin position="563"/>
        <end position="575"/>
    </location>
</feature>
<proteinExistence type="predicted"/>
<comment type="caution">
    <text evidence="3">The sequence shown here is derived from an EMBL/GenBank/DDBJ whole genome shotgun (WGS) entry which is preliminary data.</text>
</comment>
<feature type="coiled-coil region" evidence="1">
    <location>
        <begin position="483"/>
        <end position="560"/>
    </location>
</feature>
<accession>A0A150GVC3</accession>
<dbReference type="EMBL" id="LSYV01000008">
    <property type="protein sequence ID" value="KXZ53290.1"/>
    <property type="molecule type" value="Genomic_DNA"/>
</dbReference>
<dbReference type="GO" id="GO:0005929">
    <property type="term" value="C:cilium"/>
    <property type="evidence" value="ECO:0007669"/>
    <property type="project" value="GOC"/>
</dbReference>
<feature type="region of interest" description="Disordered" evidence="2">
    <location>
        <begin position="562"/>
        <end position="588"/>
    </location>
</feature>
<evidence type="ECO:0000256" key="2">
    <source>
        <dbReference type="SAM" id="MobiDB-lite"/>
    </source>
</evidence>
<gene>
    <name evidence="3" type="ORF">GPECTOR_7g1184</name>
</gene>
<feature type="coiled-coil region" evidence="1">
    <location>
        <begin position="316"/>
        <end position="453"/>
    </location>
</feature>
<keyword evidence="4" id="KW-1185">Reference proteome</keyword>
<feature type="coiled-coil region" evidence="1">
    <location>
        <begin position="80"/>
        <end position="114"/>
    </location>
</feature>
<evidence type="ECO:0000313" key="3">
    <source>
        <dbReference type="EMBL" id="KXZ53290.1"/>
    </source>
</evidence>
<dbReference type="AlphaFoldDB" id="A0A150GVC3"/>
<dbReference type="InterPro" id="IPR030465">
    <property type="entry name" value="CEP131"/>
</dbReference>
<organism evidence="3 4">
    <name type="scientific">Gonium pectorale</name>
    <name type="common">Green alga</name>
    <dbReference type="NCBI Taxonomy" id="33097"/>
    <lineage>
        <taxon>Eukaryota</taxon>
        <taxon>Viridiplantae</taxon>
        <taxon>Chlorophyta</taxon>
        <taxon>core chlorophytes</taxon>
        <taxon>Chlorophyceae</taxon>
        <taxon>CS clade</taxon>
        <taxon>Chlamydomonadales</taxon>
        <taxon>Volvocaceae</taxon>
        <taxon>Gonium</taxon>
    </lineage>
</organism>
<keyword evidence="1" id="KW-0175">Coiled coil</keyword>
<feature type="coiled-coil region" evidence="1">
    <location>
        <begin position="238"/>
        <end position="291"/>
    </location>
</feature>
<dbReference type="PANTHER" id="PTHR31540:SF1">
    <property type="entry name" value="CENTROSOMAL PROTEIN OF 131 KDA"/>
    <property type="match status" value="1"/>
</dbReference>
<reference evidence="4" key="1">
    <citation type="journal article" date="2016" name="Nat. Commun.">
        <title>The Gonium pectorale genome demonstrates co-option of cell cycle regulation during the evolution of multicellularity.</title>
        <authorList>
            <person name="Hanschen E.R."/>
            <person name="Marriage T.N."/>
            <person name="Ferris P.J."/>
            <person name="Hamaji T."/>
            <person name="Toyoda A."/>
            <person name="Fujiyama A."/>
            <person name="Neme R."/>
            <person name="Noguchi H."/>
            <person name="Minakuchi Y."/>
            <person name="Suzuki M."/>
            <person name="Kawai-Toyooka H."/>
            <person name="Smith D.R."/>
            <person name="Sparks H."/>
            <person name="Anderson J."/>
            <person name="Bakaric R."/>
            <person name="Luria V."/>
            <person name="Karger A."/>
            <person name="Kirschner M.W."/>
            <person name="Durand P.M."/>
            <person name="Michod R.E."/>
            <person name="Nozaki H."/>
            <person name="Olson B.J."/>
        </authorList>
    </citation>
    <scope>NUCLEOTIDE SEQUENCE [LARGE SCALE GENOMIC DNA]</scope>
    <source>
        <strain evidence="4">NIES-2863</strain>
    </source>
</reference>
<dbReference type="GO" id="GO:0035735">
    <property type="term" value="P:intraciliary transport involved in cilium assembly"/>
    <property type="evidence" value="ECO:0007669"/>
    <property type="project" value="InterPro"/>
</dbReference>
<sequence>MTSILKYLDEVEQQRSLAAVSDSEGPVRRSQYQRAYSPGEADDFDDDGAASVDAASAVSGLTSRPAFLAESVYEGVRVKIRRLQDDVVLRDRRIQELSQEVEALQSAQRTCLQEADARLSDLLAAQRAEYEAAVSRHLAFVDRLLADKEALNSRVEQLTEQLKVGYRVWETFAAQGADDRQERSIAKLKEGWAAELRRQKETWAAAEKQRRDAWMASKAAEIKDVTVKGLEGEVQKLLARHRAELSAAQQAAAEEARRHLDNYVAQNEVAVRQLKERMARENEEAVEKERTAAATRLREVSERYEQQMQTQRMRLVADADLRLEHTEQSRKEEKKRYEEAVAAAKEAGETRLKEAEEDWRREKEAIRKTHDKQIEALREQYETGQEGWRAAMAERARKEVAERVAAIREKLLQERNEEVQAADERLAATELSLQELRRELESRNETIRWLEGQVNAAKEEAAARERDVRSLGAEKAAVAAEAAAAVARDKQQVEARLSQAQHEIQDLKSRHASEMAAVEARVRSTLSRKDEVIAGLREQLAALAAELQGTQEVLQQQQEELGGELGGDGGRIGGGYREDAHVRRGGRY</sequence>
<dbReference type="STRING" id="33097.A0A150GVC3"/>
<evidence type="ECO:0000256" key="1">
    <source>
        <dbReference type="SAM" id="Coils"/>
    </source>
</evidence>
<evidence type="ECO:0000313" key="4">
    <source>
        <dbReference type="Proteomes" id="UP000075714"/>
    </source>
</evidence>
<protein>
    <submittedName>
        <fullName evidence="3">Uncharacterized protein</fullName>
    </submittedName>
</protein>
<dbReference type="OrthoDB" id="197735at2759"/>
<feature type="region of interest" description="Disordered" evidence="2">
    <location>
        <begin position="18"/>
        <end position="47"/>
    </location>
</feature>
<name>A0A150GVC3_GONPE</name>